<keyword evidence="2" id="KW-1185">Reference proteome</keyword>
<reference evidence="1 2" key="1">
    <citation type="journal article" date="2022" name="Hortic Res">
        <title>A haplotype resolved chromosomal level avocado genome allows analysis of novel avocado genes.</title>
        <authorList>
            <person name="Nath O."/>
            <person name="Fletcher S.J."/>
            <person name="Hayward A."/>
            <person name="Shaw L.M."/>
            <person name="Masouleh A.K."/>
            <person name="Furtado A."/>
            <person name="Henry R.J."/>
            <person name="Mitter N."/>
        </authorList>
    </citation>
    <scope>NUCLEOTIDE SEQUENCE [LARGE SCALE GENOMIC DNA]</scope>
    <source>
        <strain evidence="2">cv. Hass</strain>
    </source>
</reference>
<accession>A0ACC2KRQ7</accession>
<comment type="caution">
    <text evidence="1">The sequence shown here is derived from an EMBL/GenBank/DDBJ whole genome shotgun (WGS) entry which is preliminary data.</text>
</comment>
<dbReference type="EMBL" id="CM056819">
    <property type="protein sequence ID" value="KAJ8623690.1"/>
    <property type="molecule type" value="Genomic_DNA"/>
</dbReference>
<dbReference type="Proteomes" id="UP001234297">
    <property type="component" value="Chromosome 11"/>
</dbReference>
<gene>
    <name evidence="1" type="ORF">MRB53_032220</name>
</gene>
<sequence length="171" mass="19336">MAKGRQQPRGAMRRRQKIVMKVHMDCQKCQTKAMMITASVASVISVSACLDELVVTGDDGVLDLVFLTKNMRKKVGYTEQVSVEYVEPKPKEEAKEQKNNIDPGMLFFYFFFLPLSFFFGFRLVGGWGAAARSFYLSALYSVVPWGDADSYVLYLPPLLLLSFISVFSLFL</sequence>
<evidence type="ECO:0000313" key="1">
    <source>
        <dbReference type="EMBL" id="KAJ8623690.1"/>
    </source>
</evidence>
<proteinExistence type="predicted"/>
<organism evidence="1 2">
    <name type="scientific">Persea americana</name>
    <name type="common">Avocado</name>
    <dbReference type="NCBI Taxonomy" id="3435"/>
    <lineage>
        <taxon>Eukaryota</taxon>
        <taxon>Viridiplantae</taxon>
        <taxon>Streptophyta</taxon>
        <taxon>Embryophyta</taxon>
        <taxon>Tracheophyta</taxon>
        <taxon>Spermatophyta</taxon>
        <taxon>Magnoliopsida</taxon>
        <taxon>Magnoliidae</taxon>
        <taxon>Laurales</taxon>
        <taxon>Lauraceae</taxon>
        <taxon>Persea</taxon>
    </lineage>
</organism>
<evidence type="ECO:0000313" key="2">
    <source>
        <dbReference type="Proteomes" id="UP001234297"/>
    </source>
</evidence>
<protein>
    <submittedName>
        <fullName evidence="1">Uncharacterized protein</fullName>
    </submittedName>
</protein>
<name>A0ACC2KRQ7_PERAE</name>